<dbReference type="InterPro" id="IPR016160">
    <property type="entry name" value="Ald_DH_CS_CYS"/>
</dbReference>
<organism evidence="5 6">
    <name type="scientific">Streptomyces kaniharaensis</name>
    <dbReference type="NCBI Taxonomy" id="212423"/>
    <lineage>
        <taxon>Bacteria</taxon>
        <taxon>Bacillati</taxon>
        <taxon>Actinomycetota</taxon>
        <taxon>Actinomycetes</taxon>
        <taxon>Kitasatosporales</taxon>
        <taxon>Streptomycetaceae</taxon>
        <taxon>Streptomyces</taxon>
    </lineage>
</organism>
<dbReference type="NCBIfam" id="NF006915">
    <property type="entry name" value="PRK09406.1"/>
    <property type="match status" value="1"/>
</dbReference>
<dbReference type="PANTHER" id="PTHR43217:SF1">
    <property type="entry name" value="SUCCINATE SEMIALDEHYDE DEHYDROGENASE [NAD(P)+] SAD"/>
    <property type="match status" value="1"/>
</dbReference>
<dbReference type="FunFam" id="3.40.309.10:FF:000010">
    <property type="entry name" value="Gamma-aminobutyraldehyde dehydrogenase"/>
    <property type="match status" value="1"/>
</dbReference>
<name>A0A6N7KLV1_9ACTN</name>
<keyword evidence="3" id="KW-0560">Oxidoreductase</keyword>
<dbReference type="Pfam" id="PF00171">
    <property type="entry name" value="Aldedh"/>
    <property type="match status" value="1"/>
</dbReference>
<accession>A0A6N7KLV1</accession>
<dbReference type="InterPro" id="IPR015590">
    <property type="entry name" value="Aldehyde_DH_dom"/>
</dbReference>
<dbReference type="InterPro" id="IPR016161">
    <property type="entry name" value="Ald_DH/histidinol_DH"/>
</dbReference>
<evidence type="ECO:0000259" key="4">
    <source>
        <dbReference type="Pfam" id="PF00171"/>
    </source>
</evidence>
<dbReference type="GO" id="GO:0004030">
    <property type="term" value="F:aldehyde dehydrogenase [NAD(P)+] activity"/>
    <property type="evidence" value="ECO:0007669"/>
    <property type="project" value="InterPro"/>
</dbReference>
<dbReference type="SUPFAM" id="SSF53720">
    <property type="entry name" value="ALDH-like"/>
    <property type="match status" value="1"/>
</dbReference>
<dbReference type="Proteomes" id="UP000450000">
    <property type="component" value="Unassembled WGS sequence"/>
</dbReference>
<dbReference type="PANTHER" id="PTHR43217">
    <property type="entry name" value="SUCCINATE SEMIALDEHYDE DEHYDROGENASE [NAD(P)+] SAD"/>
    <property type="match status" value="1"/>
</dbReference>
<dbReference type="GO" id="GO:0004777">
    <property type="term" value="F:succinate-semialdehyde dehydrogenase (NAD+) activity"/>
    <property type="evidence" value="ECO:0007669"/>
    <property type="project" value="TreeGrafter"/>
</dbReference>
<proteinExistence type="inferred from homology"/>
<dbReference type="EMBL" id="WBOF01000001">
    <property type="protein sequence ID" value="MQS11124.1"/>
    <property type="molecule type" value="Genomic_DNA"/>
</dbReference>
<evidence type="ECO:0000256" key="2">
    <source>
        <dbReference type="ARBA" id="ARBA00022857"/>
    </source>
</evidence>
<dbReference type="InterPro" id="IPR016163">
    <property type="entry name" value="Ald_DH_C"/>
</dbReference>
<keyword evidence="6" id="KW-1185">Reference proteome</keyword>
<protein>
    <submittedName>
        <fullName evidence="5">NADP-dependent succinic semialdehyde dehydrogenase</fullName>
    </submittedName>
</protein>
<evidence type="ECO:0000256" key="1">
    <source>
        <dbReference type="ARBA" id="ARBA00009986"/>
    </source>
</evidence>
<evidence type="ECO:0000256" key="3">
    <source>
        <dbReference type="ARBA" id="ARBA00023002"/>
    </source>
</evidence>
<dbReference type="PROSITE" id="PS00070">
    <property type="entry name" value="ALDEHYDE_DEHYDR_CYS"/>
    <property type="match status" value="1"/>
</dbReference>
<comment type="similarity">
    <text evidence="1">Belongs to the aldehyde dehydrogenase family.</text>
</comment>
<evidence type="ECO:0000313" key="5">
    <source>
        <dbReference type="EMBL" id="MQS11124.1"/>
    </source>
</evidence>
<feature type="domain" description="Aldehyde dehydrogenase" evidence="4">
    <location>
        <begin position="3"/>
        <end position="459"/>
    </location>
</feature>
<keyword evidence="2" id="KW-0521">NADP</keyword>
<dbReference type="FunFam" id="3.40.605.10:FF:000012">
    <property type="entry name" value="NAD-dependent succinate-semialdehyde dehydrogenase"/>
    <property type="match status" value="1"/>
</dbReference>
<sequence>MPIASVNPATGEVLETFEPLDDAGLDRRLALAEAAFHDYRTTTFVSRAALMHRAADLLDQDQEAVARTMTEEMGKPLAAARAEAAKCAKAMRWYADNAEALLADEHPAAADVADAGAARAYVRYRPLGAVLAVMPWNFPFWQVIRFAAPALMAGNVGLLKHASNVPRTAVAIEELFRRAGFPEGCFQTLLIGSGAVEGVIRDRRVAAVTLTGSEPAGRAVAAAAADEVKKAVLELGGSDPYVVMPSADLAGAVRIAVRARAQNNGQSCIAAKRFIVHTDVYGAFTAAFTEAMQSLKVGDPMDEDTDVGPLASRQGRDDLEELVEDARTHGARVECGGGRPMGWDTGYFYEPTVLTGITPAMRIHQEETFGPVATVYRVAGLDEAVALANDTPFGLSSNVWTRDEAEQERFVRDIQAGGVFFNGMTASHPALPFGGVKRSGFGRELSGHGIREFCNVTTVWIG</sequence>
<dbReference type="InterPro" id="IPR047110">
    <property type="entry name" value="GABD/Sad-like"/>
</dbReference>
<dbReference type="OrthoDB" id="6882680at2"/>
<gene>
    <name evidence="5" type="ORF">F7Q99_02190</name>
</gene>
<dbReference type="CDD" id="cd07100">
    <property type="entry name" value="ALDH_SSADH1_GabD1"/>
    <property type="match status" value="1"/>
</dbReference>
<dbReference type="InterPro" id="IPR016162">
    <property type="entry name" value="Ald_DH_N"/>
</dbReference>
<dbReference type="InterPro" id="IPR044148">
    <property type="entry name" value="ALDH_GabD1-like"/>
</dbReference>
<dbReference type="Gene3D" id="3.40.309.10">
    <property type="entry name" value="Aldehyde Dehydrogenase, Chain A, domain 2"/>
    <property type="match status" value="1"/>
</dbReference>
<evidence type="ECO:0000313" key="6">
    <source>
        <dbReference type="Proteomes" id="UP000450000"/>
    </source>
</evidence>
<reference evidence="5 6" key="1">
    <citation type="submission" date="2019-09" db="EMBL/GenBank/DDBJ databases">
        <title>Genome Sequences of Streptomyces kaniharaensis ATCC 21070.</title>
        <authorList>
            <person name="Zhu W."/>
            <person name="De Crecy-Lagard V."/>
            <person name="Richards N.G."/>
        </authorList>
    </citation>
    <scope>NUCLEOTIDE SEQUENCE [LARGE SCALE GENOMIC DNA]</scope>
    <source>
        <strain evidence="5 6">SF-557</strain>
    </source>
</reference>
<dbReference type="Gene3D" id="3.40.605.10">
    <property type="entry name" value="Aldehyde Dehydrogenase, Chain A, domain 1"/>
    <property type="match status" value="1"/>
</dbReference>
<dbReference type="RefSeq" id="WP_153459825.1">
    <property type="nucleotide sequence ID" value="NZ_WBOF01000001.1"/>
</dbReference>
<dbReference type="AlphaFoldDB" id="A0A6N7KLV1"/>
<comment type="caution">
    <text evidence="5">The sequence shown here is derived from an EMBL/GenBank/DDBJ whole genome shotgun (WGS) entry which is preliminary data.</text>
</comment>